<dbReference type="GO" id="GO:0051787">
    <property type="term" value="F:misfolded protein binding"/>
    <property type="evidence" value="ECO:0007669"/>
    <property type="project" value="TreeGrafter"/>
</dbReference>
<evidence type="ECO:0000256" key="3">
    <source>
        <dbReference type="ARBA" id="ARBA00022824"/>
    </source>
</evidence>
<dbReference type="InterPro" id="IPR011990">
    <property type="entry name" value="TPR-like_helical_dom_sf"/>
</dbReference>
<dbReference type="Pfam" id="PF13432">
    <property type="entry name" value="TPR_16"/>
    <property type="match status" value="1"/>
</dbReference>
<dbReference type="GO" id="GO:0005783">
    <property type="term" value="C:endoplasmic reticulum"/>
    <property type="evidence" value="ECO:0007669"/>
    <property type="project" value="UniProtKB-SubCell"/>
</dbReference>
<feature type="non-terminal residue" evidence="6">
    <location>
        <position position="1"/>
    </location>
</feature>
<dbReference type="PANTHER" id="PTHR44140:SF2">
    <property type="entry name" value="LD25575P"/>
    <property type="match status" value="1"/>
</dbReference>
<dbReference type="SUPFAM" id="SSF48452">
    <property type="entry name" value="TPR-like"/>
    <property type="match status" value="3"/>
</dbReference>
<keyword evidence="4" id="KW-0802">TPR repeat</keyword>
<dbReference type="Proteomes" id="UP000324629">
    <property type="component" value="Unassembled WGS sequence"/>
</dbReference>
<dbReference type="InterPro" id="IPR051727">
    <property type="entry name" value="DnaJ_C3_Co-chaperones"/>
</dbReference>
<evidence type="ECO:0000259" key="5">
    <source>
        <dbReference type="PROSITE" id="PS50076"/>
    </source>
</evidence>
<dbReference type="InterPro" id="IPR001623">
    <property type="entry name" value="DnaJ_domain"/>
</dbReference>
<feature type="repeat" description="TPR" evidence="4">
    <location>
        <begin position="40"/>
        <end position="73"/>
    </location>
</feature>
<dbReference type="Gene3D" id="1.25.40.10">
    <property type="entry name" value="Tetratricopeptide repeat domain"/>
    <property type="match status" value="1"/>
</dbReference>
<organism evidence="6 7">
    <name type="scientific">Paragonimus westermani</name>
    <dbReference type="NCBI Taxonomy" id="34504"/>
    <lineage>
        <taxon>Eukaryota</taxon>
        <taxon>Metazoa</taxon>
        <taxon>Spiralia</taxon>
        <taxon>Lophotrochozoa</taxon>
        <taxon>Platyhelminthes</taxon>
        <taxon>Trematoda</taxon>
        <taxon>Digenea</taxon>
        <taxon>Plagiorchiida</taxon>
        <taxon>Troglotremata</taxon>
        <taxon>Troglotrematidae</taxon>
        <taxon>Paragonimus</taxon>
    </lineage>
</organism>
<dbReference type="Gene3D" id="1.10.287.110">
    <property type="entry name" value="DnaJ domain"/>
    <property type="match status" value="1"/>
</dbReference>
<evidence type="ECO:0000313" key="6">
    <source>
        <dbReference type="EMBL" id="KAA3676514.1"/>
    </source>
</evidence>
<keyword evidence="7" id="KW-1185">Reference proteome</keyword>
<dbReference type="SMART" id="SM00271">
    <property type="entry name" value="DnaJ"/>
    <property type="match status" value="1"/>
</dbReference>
<accession>A0A5J4NM20</accession>
<sequence>ARCSLACVPMFPSVVRTSLLYLSALVYLYLPDKLFVQATVEKLLDEGTRHLAAGRLSDALSLYIQAVDEDPKNYVAYYKRGTAYSALGNIRLALPDFDMSVQLNNAFSPAIKQRAHLFLKTGKLKEAQFDFALLKSEFSDPEAAEKLDLARELENKLSDTQYFYDNRLYQDALSHLDVLVEVIQFSPELREMRANCYLMLGDVQKVGCNFRLTNCQGIHEMRHGVHLLNDNREGLLKLAKLMYSSGLVVQSVEEVRECLRLDQDDQECLKHYRKVKKLAKAVTNAQDALENSKYSVCIDNALTMLKLEPSNEEYGMQAKILLCQCYARSKSAEGVVHCEEVVHRFPQNVDFQCDLAESYINADKFNEAITQCQKILGEDRRNQRAKDLLSEAQAKLKRSSRNDYYAILGVSRSATKQEIASAYRKLARKWHPDRYEGDDKKKAEEEFRKLGAAKEVLTNDEMRAKFDKGVDPLDPQEQQPHFNPFGPFGGFSFANMPFGNGHFEFHFG</sequence>
<evidence type="ECO:0000256" key="2">
    <source>
        <dbReference type="ARBA" id="ARBA00022729"/>
    </source>
</evidence>
<name>A0A5J4NM20_9TREM</name>
<dbReference type="PROSITE" id="PS50005">
    <property type="entry name" value="TPR"/>
    <property type="match status" value="1"/>
</dbReference>
<dbReference type="PROSITE" id="PS50076">
    <property type="entry name" value="DNAJ_2"/>
    <property type="match status" value="1"/>
</dbReference>
<dbReference type="PRINTS" id="PR00625">
    <property type="entry name" value="JDOMAIN"/>
</dbReference>
<dbReference type="AlphaFoldDB" id="A0A5J4NM20"/>
<comment type="caution">
    <text evidence="6">The sequence shown here is derived from an EMBL/GenBank/DDBJ whole genome shotgun (WGS) entry which is preliminary data.</text>
</comment>
<dbReference type="CDD" id="cd06257">
    <property type="entry name" value="DnaJ"/>
    <property type="match status" value="1"/>
</dbReference>
<dbReference type="SMART" id="SM00028">
    <property type="entry name" value="TPR"/>
    <property type="match status" value="3"/>
</dbReference>
<dbReference type="GO" id="GO:0051087">
    <property type="term" value="F:protein-folding chaperone binding"/>
    <property type="evidence" value="ECO:0007669"/>
    <property type="project" value="TreeGrafter"/>
</dbReference>
<comment type="subcellular location">
    <subcellularLocation>
        <location evidence="1">Endoplasmic reticulum</location>
    </subcellularLocation>
</comment>
<dbReference type="InterPro" id="IPR019734">
    <property type="entry name" value="TPR_rpt"/>
</dbReference>
<keyword evidence="2" id="KW-0732">Signal</keyword>
<dbReference type="SUPFAM" id="SSF46565">
    <property type="entry name" value="Chaperone J-domain"/>
    <property type="match status" value="1"/>
</dbReference>
<protein>
    <submittedName>
        <fullName evidence="6">DnaJ subfamily C member 3</fullName>
    </submittedName>
</protein>
<dbReference type="Pfam" id="PF14559">
    <property type="entry name" value="TPR_19"/>
    <property type="match status" value="1"/>
</dbReference>
<reference evidence="6 7" key="1">
    <citation type="journal article" date="2019" name="Gigascience">
        <title>Whole-genome sequence of the oriental lung fluke Paragonimus westermani.</title>
        <authorList>
            <person name="Oey H."/>
            <person name="Zakrzewski M."/>
            <person name="Narain K."/>
            <person name="Devi K.R."/>
            <person name="Agatsuma T."/>
            <person name="Nawaratna S."/>
            <person name="Gobert G.N."/>
            <person name="Jones M.K."/>
            <person name="Ragan M.A."/>
            <person name="McManus D.P."/>
            <person name="Krause L."/>
        </authorList>
    </citation>
    <scope>NUCLEOTIDE SEQUENCE [LARGE SCALE GENOMIC DNA]</scope>
    <source>
        <strain evidence="6 7">IND2009</strain>
    </source>
</reference>
<dbReference type="EMBL" id="QNGE01001944">
    <property type="protein sequence ID" value="KAA3676514.1"/>
    <property type="molecule type" value="Genomic_DNA"/>
</dbReference>
<evidence type="ECO:0000256" key="1">
    <source>
        <dbReference type="ARBA" id="ARBA00004240"/>
    </source>
</evidence>
<keyword evidence="3" id="KW-0256">Endoplasmic reticulum</keyword>
<dbReference type="PANTHER" id="PTHR44140">
    <property type="entry name" value="LD25575P"/>
    <property type="match status" value="1"/>
</dbReference>
<dbReference type="Pfam" id="PF00226">
    <property type="entry name" value="DnaJ"/>
    <property type="match status" value="1"/>
</dbReference>
<dbReference type="GO" id="GO:0034975">
    <property type="term" value="P:protein folding in endoplasmic reticulum"/>
    <property type="evidence" value="ECO:0007669"/>
    <property type="project" value="TreeGrafter"/>
</dbReference>
<proteinExistence type="predicted"/>
<gene>
    <name evidence="6" type="ORF">DEA37_0008904</name>
</gene>
<evidence type="ECO:0000313" key="7">
    <source>
        <dbReference type="Proteomes" id="UP000324629"/>
    </source>
</evidence>
<evidence type="ECO:0000256" key="4">
    <source>
        <dbReference type="PROSITE-ProRule" id="PRU00339"/>
    </source>
</evidence>
<dbReference type="InterPro" id="IPR036869">
    <property type="entry name" value="J_dom_sf"/>
</dbReference>
<feature type="domain" description="J" evidence="5">
    <location>
        <begin position="403"/>
        <end position="470"/>
    </location>
</feature>